<evidence type="ECO:0000313" key="8">
    <source>
        <dbReference type="EMBL" id="RGD85567.1"/>
    </source>
</evidence>
<dbReference type="PANTHER" id="PTHR30287">
    <property type="entry name" value="MEMBRANE COMPONENT OF PREDICTED ABC SUPERFAMILY METABOLITE UPTAKE TRANSPORTER"/>
    <property type="match status" value="1"/>
</dbReference>
<comment type="caution">
    <text evidence="8">The sequence shown here is derived from an EMBL/GenBank/DDBJ whole genome shotgun (WGS) entry which is preliminary data.</text>
</comment>
<dbReference type="RefSeq" id="WP_117581309.1">
    <property type="nucleotide sequence ID" value="NZ_QUSL01000010.1"/>
</dbReference>
<feature type="transmembrane region" description="Helical" evidence="6">
    <location>
        <begin position="20"/>
        <end position="42"/>
    </location>
</feature>
<dbReference type="Pfam" id="PF02687">
    <property type="entry name" value="FtsX"/>
    <property type="match status" value="2"/>
</dbReference>
<dbReference type="EMBL" id="QUSL01000010">
    <property type="protein sequence ID" value="RGD85567.1"/>
    <property type="molecule type" value="Genomic_DNA"/>
</dbReference>
<feature type="domain" description="ABC3 transporter permease C-terminal" evidence="7">
    <location>
        <begin position="259"/>
        <end position="378"/>
    </location>
</feature>
<dbReference type="Proteomes" id="UP000261032">
    <property type="component" value="Unassembled WGS sequence"/>
</dbReference>
<sequence>MKNPLNKSLKKEFTDNLARYLALALVMIVMIATVSGFFSVAYSVNNLLKQNQDECLVEDGQFTVLKPLTKEVIKEIEKEPVKLYENFYSEQKIKNSATLRIYQDRENINLVTVYQGKLPKKHQEIALDRLFAIKNGYKINDQIKVNGIKLTIVGYLSLPDYSSLIKDNSDLMMDPIHFGVAIVDELDFALLKENNINYTYSYKSNDDLSSKENYDQLNQIRDIVVDSGCSLTGMMTQEMNQAISFLPNDMGGDIPMMNMLFYIILVILAFIFVVISQAIIEDQATAIGTLLANGYTKQELIHHYLTLVMIIVFVSGLVGNVIGYTIMPSFFSNMYYNSYCLPPLQLKFIPSVFVNTTVIPFLVILIVNYLMLWHKLNISPLKFLRQDLHENKKSHYIHLKQTSFIKRYRQRVILQNKGSYLVLMIGIIFASFLLTFGFCITPSIERYLENMENSIKTNYQYLLKVPVEAAGEKITYTSLQTYFAAGEIDLDVSFYGLDDNSIYYADIDLPKEKGQIIISYDFAKKVGLEKGDKVTFTNQYTEQEYQLKVFDIYNSRTNISVYMSRESLNNLLEEDLNYYNSYLSDQKLNIDKKYLSTMITKTDMLKIGDQMTETFSQMIPIMSGIAIVIYLVVMYILTKLVLDRNTNYMSFLKVIGYNSQEIAKIYLKATALVVVFSLLISLPICKYGLEILFIQAMMRFAGYIEIYIPTYLYVMIFTVGLITYFVVNWLLNKQIQRIDLGKSLKETE</sequence>
<protein>
    <submittedName>
        <fullName evidence="8">ABC transporter permease</fullName>
    </submittedName>
</protein>
<dbReference type="AlphaFoldDB" id="A0A3E3EEY4"/>
<feature type="transmembrane region" description="Helical" evidence="6">
    <location>
        <begin position="420"/>
        <end position="441"/>
    </location>
</feature>
<evidence type="ECO:0000256" key="2">
    <source>
        <dbReference type="ARBA" id="ARBA00022475"/>
    </source>
</evidence>
<gene>
    <name evidence="8" type="ORF">DXB93_08380</name>
</gene>
<keyword evidence="3 6" id="KW-0812">Transmembrane</keyword>
<keyword evidence="2" id="KW-1003">Cell membrane</keyword>
<evidence type="ECO:0000256" key="4">
    <source>
        <dbReference type="ARBA" id="ARBA00022989"/>
    </source>
</evidence>
<feature type="transmembrane region" description="Helical" evidence="6">
    <location>
        <begin position="300"/>
        <end position="327"/>
    </location>
</feature>
<dbReference type="PANTHER" id="PTHR30287:SF2">
    <property type="entry name" value="BLL1001 PROTEIN"/>
    <property type="match status" value="1"/>
</dbReference>
<comment type="subcellular location">
    <subcellularLocation>
        <location evidence="1">Cell membrane</location>
        <topology evidence="1">Multi-pass membrane protein</topology>
    </subcellularLocation>
</comment>
<dbReference type="InterPro" id="IPR038766">
    <property type="entry name" value="Membrane_comp_ABC_pdt"/>
</dbReference>
<keyword evidence="5 6" id="KW-0472">Membrane</keyword>
<accession>A0A3E3EEY4</accession>
<evidence type="ECO:0000259" key="7">
    <source>
        <dbReference type="Pfam" id="PF02687"/>
    </source>
</evidence>
<reference evidence="8 9" key="1">
    <citation type="submission" date="2018-08" db="EMBL/GenBank/DDBJ databases">
        <title>A genome reference for cultivated species of the human gut microbiota.</title>
        <authorList>
            <person name="Zou Y."/>
            <person name="Xue W."/>
            <person name="Luo G."/>
        </authorList>
    </citation>
    <scope>NUCLEOTIDE SEQUENCE [LARGE SCALE GENOMIC DNA]</scope>
    <source>
        <strain evidence="8 9">OM06-4</strain>
    </source>
</reference>
<evidence type="ECO:0000256" key="1">
    <source>
        <dbReference type="ARBA" id="ARBA00004651"/>
    </source>
</evidence>
<feature type="domain" description="ABC3 transporter permease C-terminal" evidence="7">
    <location>
        <begin position="621"/>
        <end position="735"/>
    </location>
</feature>
<dbReference type="GO" id="GO:0005886">
    <property type="term" value="C:plasma membrane"/>
    <property type="evidence" value="ECO:0007669"/>
    <property type="project" value="UniProtKB-SubCell"/>
</dbReference>
<evidence type="ECO:0000313" key="9">
    <source>
        <dbReference type="Proteomes" id="UP000261032"/>
    </source>
</evidence>
<feature type="transmembrane region" description="Helical" evidence="6">
    <location>
        <begin position="710"/>
        <end position="731"/>
    </location>
</feature>
<feature type="transmembrane region" description="Helical" evidence="6">
    <location>
        <begin position="621"/>
        <end position="642"/>
    </location>
</feature>
<proteinExistence type="predicted"/>
<organism evidence="8 9">
    <name type="scientific">Thomasclavelia ramosa</name>
    <dbReference type="NCBI Taxonomy" id="1547"/>
    <lineage>
        <taxon>Bacteria</taxon>
        <taxon>Bacillati</taxon>
        <taxon>Bacillota</taxon>
        <taxon>Erysipelotrichia</taxon>
        <taxon>Erysipelotrichales</taxon>
        <taxon>Coprobacillaceae</taxon>
        <taxon>Thomasclavelia</taxon>
    </lineage>
</organism>
<dbReference type="InterPro" id="IPR003838">
    <property type="entry name" value="ABC3_permease_C"/>
</dbReference>
<keyword evidence="4 6" id="KW-1133">Transmembrane helix</keyword>
<feature type="transmembrane region" description="Helical" evidence="6">
    <location>
        <begin position="348"/>
        <end position="371"/>
    </location>
</feature>
<feature type="transmembrane region" description="Helical" evidence="6">
    <location>
        <begin position="260"/>
        <end position="280"/>
    </location>
</feature>
<evidence type="ECO:0000256" key="5">
    <source>
        <dbReference type="ARBA" id="ARBA00023136"/>
    </source>
</evidence>
<evidence type="ECO:0000256" key="3">
    <source>
        <dbReference type="ARBA" id="ARBA00022692"/>
    </source>
</evidence>
<name>A0A3E3EEY4_9FIRM</name>
<evidence type="ECO:0000256" key="6">
    <source>
        <dbReference type="SAM" id="Phobius"/>
    </source>
</evidence>